<dbReference type="GO" id="GO:0005657">
    <property type="term" value="C:replication fork"/>
    <property type="evidence" value="ECO:0007669"/>
    <property type="project" value="TreeGrafter"/>
</dbReference>
<dbReference type="OrthoDB" id="5957327at2759"/>
<comment type="subcellular location">
    <subcellularLocation>
        <location evidence="3">Cytoplasm</location>
        <location evidence="3">Perinuclear region</location>
    </subcellularLocation>
    <subcellularLocation>
        <location evidence="2">Mitochondrion</location>
    </subcellularLocation>
    <subcellularLocation>
        <location evidence="1">Nucleus</location>
    </subcellularLocation>
</comment>
<feature type="region of interest" description="Disordered" evidence="18">
    <location>
        <begin position="342"/>
        <end position="364"/>
    </location>
</feature>
<evidence type="ECO:0000256" key="18">
    <source>
        <dbReference type="SAM" id="MobiDB-lite"/>
    </source>
</evidence>
<dbReference type="PROSITE" id="PS50162">
    <property type="entry name" value="RECA_2"/>
    <property type="match status" value="1"/>
</dbReference>
<dbReference type="GO" id="GO:0000707">
    <property type="term" value="P:meiotic DNA recombinase assembly"/>
    <property type="evidence" value="ECO:0007669"/>
    <property type="project" value="TreeGrafter"/>
</dbReference>
<dbReference type="InterPro" id="IPR027417">
    <property type="entry name" value="P-loop_NTPase"/>
</dbReference>
<dbReference type="Pfam" id="PF08423">
    <property type="entry name" value="Rad51"/>
    <property type="match status" value="1"/>
</dbReference>
<sequence length="364" mass="39608">MQMQRALSSFSFAPAVKVRLINAGFHSAADLSDFRPLQLSKEAGISQEEAEEVLQAVRSEPYQGRAAGSRLTALELLESEQTLGTIVTFCSDLDCVLGGGVPVGKTSEICGVPGVGKTQLCIQLAVDVQIPVCFGGLGGQVVYIDTEGGFFVQRVADMATAAVDHCSLLAEDAEQRAALKEFTVETILSNLFLFRCHDYVELLAEIYLLPNFLAQHPEVRLVVIDSIASPFRRDFEDLSHRTRLLNGLAQRLIQMASQHSTAIVLTNQMTTKVVNGQSKLVPALGESWGHAATQRLILHWEGQQRLASLCKSPTYKEGTVPYQITGHGFRDVVRPCLPRTSADPSGLTFGSACKRPRLEEDGPP</sequence>
<feature type="domain" description="RecA family profile 1" evidence="19">
    <location>
        <begin position="82"/>
        <end position="269"/>
    </location>
</feature>
<dbReference type="InterPro" id="IPR013632">
    <property type="entry name" value="Rad51_C"/>
</dbReference>
<dbReference type="PANTHER" id="PTHR46239">
    <property type="entry name" value="DNA REPAIR PROTEIN RAD51 HOMOLOG 3 RAD51C"/>
    <property type="match status" value="1"/>
</dbReference>
<dbReference type="FunFam" id="3.40.50.300:FF:001103">
    <property type="entry name" value="DNA repair protein RAD51 homolog 3"/>
    <property type="match status" value="1"/>
</dbReference>
<gene>
    <name evidence="20" type="ORF">SKAU_G00328390</name>
</gene>
<dbReference type="PANTHER" id="PTHR46239:SF1">
    <property type="entry name" value="DNA REPAIR PROTEIN RAD51 HOMOLOG 3"/>
    <property type="match status" value="1"/>
</dbReference>
<dbReference type="GO" id="GO:0008821">
    <property type="term" value="F:crossover junction DNA endonuclease activity"/>
    <property type="evidence" value="ECO:0007669"/>
    <property type="project" value="TreeGrafter"/>
</dbReference>
<dbReference type="EMBL" id="JAINUF010000014">
    <property type="protein sequence ID" value="KAJ8342911.1"/>
    <property type="molecule type" value="Genomic_DNA"/>
</dbReference>
<evidence type="ECO:0000256" key="5">
    <source>
        <dbReference type="ARBA" id="ARBA00022490"/>
    </source>
</evidence>
<evidence type="ECO:0000256" key="8">
    <source>
        <dbReference type="ARBA" id="ARBA00022763"/>
    </source>
</evidence>
<evidence type="ECO:0000256" key="10">
    <source>
        <dbReference type="ARBA" id="ARBA00023125"/>
    </source>
</evidence>
<evidence type="ECO:0000256" key="1">
    <source>
        <dbReference type="ARBA" id="ARBA00004123"/>
    </source>
</evidence>
<dbReference type="InterPro" id="IPR052093">
    <property type="entry name" value="HR_Repair_Mediator"/>
</dbReference>
<evidence type="ECO:0000313" key="21">
    <source>
        <dbReference type="Proteomes" id="UP001152622"/>
    </source>
</evidence>
<proteinExistence type="inferred from homology"/>
<dbReference type="GO" id="GO:0005524">
    <property type="term" value="F:ATP binding"/>
    <property type="evidence" value="ECO:0007669"/>
    <property type="project" value="UniProtKB-KW"/>
</dbReference>
<keyword evidence="10" id="KW-0238">DNA-binding</keyword>
<dbReference type="Gene3D" id="3.40.50.300">
    <property type="entry name" value="P-loop containing nucleotide triphosphate hydrolases"/>
    <property type="match status" value="1"/>
</dbReference>
<dbReference type="PIRSF" id="PIRSF005856">
    <property type="entry name" value="Rad51"/>
    <property type="match status" value="1"/>
</dbReference>
<dbReference type="GO" id="GO:0033063">
    <property type="term" value="C:Rad51B-Rad51C-Rad51D-XRCC2 complex"/>
    <property type="evidence" value="ECO:0007669"/>
    <property type="project" value="TreeGrafter"/>
</dbReference>
<dbReference type="GO" id="GO:0000400">
    <property type="term" value="F:four-way junction DNA binding"/>
    <property type="evidence" value="ECO:0007669"/>
    <property type="project" value="TreeGrafter"/>
</dbReference>
<keyword evidence="12" id="KW-0233">DNA recombination</keyword>
<accession>A0A9Q1EQ18</accession>
<evidence type="ECO:0000313" key="20">
    <source>
        <dbReference type="EMBL" id="KAJ8342911.1"/>
    </source>
</evidence>
<keyword evidence="14" id="KW-0539">Nucleus</keyword>
<dbReference type="SUPFAM" id="SSF52540">
    <property type="entry name" value="P-loop containing nucleoside triphosphate hydrolases"/>
    <property type="match status" value="1"/>
</dbReference>
<dbReference type="GO" id="GO:0140664">
    <property type="term" value="F:ATP-dependent DNA damage sensor activity"/>
    <property type="evidence" value="ECO:0007669"/>
    <property type="project" value="InterPro"/>
</dbReference>
<evidence type="ECO:0000256" key="12">
    <source>
        <dbReference type="ARBA" id="ARBA00023172"/>
    </source>
</evidence>
<keyword evidence="9" id="KW-0067">ATP-binding</keyword>
<name>A0A9Q1EQ18_SYNKA</name>
<evidence type="ECO:0000256" key="7">
    <source>
        <dbReference type="ARBA" id="ARBA00022741"/>
    </source>
</evidence>
<reference evidence="20" key="1">
    <citation type="journal article" date="2023" name="Science">
        <title>Genome structures resolve the early diversification of teleost fishes.</title>
        <authorList>
            <person name="Parey E."/>
            <person name="Louis A."/>
            <person name="Montfort J."/>
            <person name="Bouchez O."/>
            <person name="Roques C."/>
            <person name="Iampietro C."/>
            <person name="Lluch J."/>
            <person name="Castinel A."/>
            <person name="Donnadieu C."/>
            <person name="Desvignes T."/>
            <person name="Floi Bucao C."/>
            <person name="Jouanno E."/>
            <person name="Wen M."/>
            <person name="Mejri S."/>
            <person name="Dirks R."/>
            <person name="Jansen H."/>
            <person name="Henkel C."/>
            <person name="Chen W.J."/>
            <person name="Zahm M."/>
            <person name="Cabau C."/>
            <person name="Klopp C."/>
            <person name="Thompson A.W."/>
            <person name="Robinson-Rechavi M."/>
            <person name="Braasch I."/>
            <person name="Lecointre G."/>
            <person name="Bobe J."/>
            <person name="Postlethwait J.H."/>
            <person name="Berthelot C."/>
            <person name="Roest Crollius H."/>
            <person name="Guiguen Y."/>
        </authorList>
    </citation>
    <scope>NUCLEOTIDE SEQUENCE</scope>
    <source>
        <strain evidence="20">WJC10195</strain>
    </source>
</reference>
<dbReference type="InterPro" id="IPR020588">
    <property type="entry name" value="RecA_ATP-bd"/>
</dbReference>
<evidence type="ECO:0000256" key="3">
    <source>
        <dbReference type="ARBA" id="ARBA00004556"/>
    </source>
</evidence>
<dbReference type="GO" id="GO:0007131">
    <property type="term" value="P:reciprocal meiotic recombination"/>
    <property type="evidence" value="ECO:0007669"/>
    <property type="project" value="TreeGrafter"/>
</dbReference>
<keyword evidence="7" id="KW-0547">Nucleotide-binding</keyword>
<evidence type="ECO:0000256" key="11">
    <source>
        <dbReference type="ARBA" id="ARBA00023128"/>
    </source>
</evidence>
<comment type="similarity">
    <text evidence="4">Belongs to the RecA family. RAD51 subfamily.</text>
</comment>
<evidence type="ECO:0000256" key="13">
    <source>
        <dbReference type="ARBA" id="ARBA00023204"/>
    </source>
</evidence>
<dbReference type="AlphaFoldDB" id="A0A9Q1EQ18"/>
<evidence type="ECO:0000256" key="17">
    <source>
        <dbReference type="ARBA" id="ARBA00079681"/>
    </source>
</evidence>
<dbReference type="InterPro" id="IPR010995">
    <property type="entry name" value="DNA_repair_Rad51/TF_NusA_a-hlx"/>
</dbReference>
<evidence type="ECO:0000256" key="14">
    <source>
        <dbReference type="ARBA" id="ARBA00023242"/>
    </source>
</evidence>
<dbReference type="InterPro" id="IPR016467">
    <property type="entry name" value="DNA_recomb/repair_RecA-like"/>
</dbReference>
<keyword evidence="5" id="KW-0963">Cytoplasm</keyword>
<evidence type="ECO:0000256" key="15">
    <source>
        <dbReference type="ARBA" id="ARBA00040674"/>
    </source>
</evidence>
<keyword evidence="6" id="KW-0597">Phosphoprotein</keyword>
<evidence type="ECO:0000256" key="9">
    <source>
        <dbReference type="ARBA" id="ARBA00022840"/>
    </source>
</evidence>
<dbReference type="GO" id="GO:0033065">
    <property type="term" value="C:Rad51C-XRCC3 complex"/>
    <property type="evidence" value="ECO:0007669"/>
    <property type="project" value="TreeGrafter"/>
</dbReference>
<evidence type="ECO:0000256" key="6">
    <source>
        <dbReference type="ARBA" id="ARBA00022553"/>
    </source>
</evidence>
<keyword evidence="21" id="KW-1185">Reference proteome</keyword>
<comment type="caution">
    <text evidence="20">The sequence shown here is derived from an EMBL/GenBank/DDBJ whole genome shotgun (WGS) entry which is preliminary data.</text>
</comment>
<evidence type="ECO:0000256" key="2">
    <source>
        <dbReference type="ARBA" id="ARBA00004173"/>
    </source>
</evidence>
<dbReference type="GO" id="GO:0048471">
    <property type="term" value="C:perinuclear region of cytoplasm"/>
    <property type="evidence" value="ECO:0007669"/>
    <property type="project" value="UniProtKB-SubCell"/>
</dbReference>
<dbReference type="SUPFAM" id="SSF47794">
    <property type="entry name" value="Rad51 N-terminal domain-like"/>
    <property type="match status" value="1"/>
</dbReference>
<keyword evidence="13" id="KW-0234">DNA repair</keyword>
<organism evidence="20 21">
    <name type="scientific">Synaphobranchus kaupii</name>
    <name type="common">Kaup's arrowtooth eel</name>
    <dbReference type="NCBI Taxonomy" id="118154"/>
    <lineage>
        <taxon>Eukaryota</taxon>
        <taxon>Metazoa</taxon>
        <taxon>Chordata</taxon>
        <taxon>Craniata</taxon>
        <taxon>Vertebrata</taxon>
        <taxon>Euteleostomi</taxon>
        <taxon>Actinopterygii</taxon>
        <taxon>Neopterygii</taxon>
        <taxon>Teleostei</taxon>
        <taxon>Anguilliformes</taxon>
        <taxon>Synaphobranchidae</taxon>
        <taxon>Synaphobranchus</taxon>
    </lineage>
</organism>
<evidence type="ECO:0000259" key="19">
    <source>
        <dbReference type="PROSITE" id="PS50162"/>
    </source>
</evidence>
<dbReference type="CDD" id="cd19492">
    <property type="entry name" value="Rad51C"/>
    <property type="match status" value="1"/>
</dbReference>
<evidence type="ECO:0000256" key="4">
    <source>
        <dbReference type="ARBA" id="ARBA00007095"/>
    </source>
</evidence>
<keyword evidence="11" id="KW-0496">Mitochondrion</keyword>
<keyword evidence="8" id="KW-0227">DNA damage</keyword>
<protein>
    <recommendedName>
        <fullName evidence="15">DNA repair protein RAD51 homolog 3</fullName>
    </recommendedName>
    <alternativeName>
        <fullName evidence="16">RAD51 homolog C</fullName>
    </alternativeName>
    <alternativeName>
        <fullName evidence="17">RAD51-like protein 2</fullName>
    </alternativeName>
</protein>
<evidence type="ECO:0000256" key="16">
    <source>
        <dbReference type="ARBA" id="ARBA00078130"/>
    </source>
</evidence>
<dbReference type="GO" id="GO:0005739">
    <property type="term" value="C:mitochondrion"/>
    <property type="evidence" value="ECO:0007669"/>
    <property type="project" value="UniProtKB-SubCell"/>
</dbReference>
<dbReference type="Proteomes" id="UP001152622">
    <property type="component" value="Chromosome 14"/>
</dbReference>